<evidence type="ECO:0000259" key="7">
    <source>
        <dbReference type="PROSITE" id="PS51352"/>
    </source>
</evidence>
<accession>A0A1G7EID5</accession>
<organism evidence="8 9">
    <name type="scientific">Pricia antarctica</name>
    <dbReference type="NCBI Taxonomy" id="641691"/>
    <lineage>
        <taxon>Bacteria</taxon>
        <taxon>Pseudomonadati</taxon>
        <taxon>Bacteroidota</taxon>
        <taxon>Flavobacteriia</taxon>
        <taxon>Flavobacteriales</taxon>
        <taxon>Flavobacteriaceae</taxon>
        <taxon>Pricia</taxon>
    </lineage>
</organism>
<dbReference type="PROSITE" id="PS01265">
    <property type="entry name" value="TPX"/>
    <property type="match status" value="1"/>
</dbReference>
<dbReference type="OrthoDB" id="9781543at2"/>
<evidence type="ECO:0000313" key="8">
    <source>
        <dbReference type="EMBL" id="SDE63225.1"/>
    </source>
</evidence>
<gene>
    <name evidence="6" type="primary">tpx</name>
    <name evidence="8" type="ORF">SAMN05421636_106195</name>
</gene>
<comment type="similarity">
    <text evidence="6">Belongs to the peroxiredoxin family. Tpx subfamily.</text>
</comment>
<feature type="active site" description="Cysteine sulfenic acid (-SOH) intermediate" evidence="6">
    <location>
        <position position="60"/>
    </location>
</feature>
<comment type="miscellaneous">
    <text evidence="6">The active site is a conserved redox-active cysteine residue, the peroxidatic cysteine (C(P)), which makes the nucleophilic attack on the peroxide substrate. The peroxide oxidizes the C(P)-SH to cysteine sulfenic acid (C(P)-SOH), which then reacts with another cysteine residue, the resolving cysteine (C(R)), to form a disulfide bridge. The disulfide is subsequently reduced by an appropriate electron donor to complete the catalytic cycle. In this atypical 2-Cys peroxiredoxin, C(R) is present in the same subunit to form an intramolecular disulfide. The disulfide is subsequently reduced by thioredoxin.</text>
</comment>
<name>A0A1G7EID5_9FLAO</name>
<dbReference type="InterPro" id="IPR013740">
    <property type="entry name" value="Redoxin"/>
</dbReference>
<dbReference type="STRING" id="641691.SAMN05421636_106195"/>
<keyword evidence="5 6" id="KW-0676">Redox-active center</keyword>
<feature type="disulfide bond" description="Redox-active" evidence="6">
    <location>
        <begin position="60"/>
        <end position="94"/>
    </location>
</feature>
<dbReference type="CDD" id="cd03014">
    <property type="entry name" value="PRX_Atyp2cys"/>
    <property type="match status" value="1"/>
</dbReference>
<proteinExistence type="inferred from homology"/>
<comment type="subunit">
    <text evidence="6">Homodimer.</text>
</comment>
<keyword evidence="3 6" id="KW-0560">Oxidoreductase</keyword>
<dbReference type="InterPro" id="IPR036249">
    <property type="entry name" value="Thioredoxin-like_sf"/>
</dbReference>
<evidence type="ECO:0000256" key="6">
    <source>
        <dbReference type="HAMAP-Rule" id="MF_00269"/>
    </source>
</evidence>
<keyword evidence="4 6" id="KW-1015">Disulfide bond</keyword>
<dbReference type="NCBIfam" id="NF001808">
    <property type="entry name" value="PRK00522.1"/>
    <property type="match status" value="1"/>
</dbReference>
<dbReference type="PROSITE" id="PS51352">
    <property type="entry name" value="THIOREDOXIN_2"/>
    <property type="match status" value="1"/>
</dbReference>
<dbReference type="AlphaFoldDB" id="A0A1G7EID5"/>
<dbReference type="Pfam" id="PF08534">
    <property type="entry name" value="Redoxin"/>
    <property type="match status" value="1"/>
</dbReference>
<dbReference type="Proteomes" id="UP000199109">
    <property type="component" value="Unassembled WGS sequence"/>
</dbReference>
<dbReference type="PANTHER" id="PTHR43110:SF1">
    <property type="entry name" value="THIOL PEROXIDASE"/>
    <property type="match status" value="1"/>
</dbReference>
<evidence type="ECO:0000256" key="1">
    <source>
        <dbReference type="ARBA" id="ARBA00022559"/>
    </source>
</evidence>
<keyword evidence="9" id="KW-1185">Reference proteome</keyword>
<evidence type="ECO:0000256" key="3">
    <source>
        <dbReference type="ARBA" id="ARBA00023002"/>
    </source>
</evidence>
<dbReference type="HAMAP" id="MF_00269">
    <property type="entry name" value="Tpx"/>
    <property type="match status" value="1"/>
</dbReference>
<dbReference type="InterPro" id="IPR013766">
    <property type="entry name" value="Thioredoxin_domain"/>
</dbReference>
<evidence type="ECO:0000256" key="5">
    <source>
        <dbReference type="ARBA" id="ARBA00023284"/>
    </source>
</evidence>
<feature type="domain" description="Thioredoxin" evidence="7">
    <location>
        <begin position="18"/>
        <end position="167"/>
    </location>
</feature>
<dbReference type="SUPFAM" id="SSF52833">
    <property type="entry name" value="Thioredoxin-like"/>
    <property type="match status" value="1"/>
</dbReference>
<evidence type="ECO:0000313" key="9">
    <source>
        <dbReference type="Proteomes" id="UP000199109"/>
    </source>
</evidence>
<protein>
    <recommendedName>
        <fullName evidence="6">Thiol peroxidase</fullName>
        <shortName evidence="6">Tpx</shortName>
        <ecNumber evidence="6">1.11.1.24</ecNumber>
    </recommendedName>
    <alternativeName>
        <fullName evidence="6">Peroxiredoxin tpx</fullName>
        <shortName evidence="6">Prx</shortName>
    </alternativeName>
    <alternativeName>
        <fullName evidence="6">Thioredoxin peroxidase</fullName>
    </alternativeName>
    <alternativeName>
        <fullName evidence="6">Thioredoxin-dependent peroxiredoxin</fullName>
    </alternativeName>
</protein>
<dbReference type="InterPro" id="IPR018219">
    <property type="entry name" value="Tpx_CS"/>
</dbReference>
<evidence type="ECO:0000256" key="2">
    <source>
        <dbReference type="ARBA" id="ARBA00022862"/>
    </source>
</evidence>
<evidence type="ECO:0000256" key="4">
    <source>
        <dbReference type="ARBA" id="ARBA00023157"/>
    </source>
</evidence>
<sequence>MATITLKGNKVHTTGSLPATGSKAPDFELTKTDLSHASLSDYSGKKTVLNVFPSIDTGTCAQSVRQFNEKAAKLDNTAVLCISKDLPFAQARFCGAEGIENVEMLSDFRDGNFGKAYNLEFSDGPLQSLLSRVVVVINENQEIVYTEQVPEIVDEPDYKAALEAITNA</sequence>
<dbReference type="InterPro" id="IPR050455">
    <property type="entry name" value="Tpx_Peroxidase_subfamily"/>
</dbReference>
<keyword evidence="1 6" id="KW-0575">Peroxidase</keyword>
<dbReference type="Gene3D" id="3.40.30.10">
    <property type="entry name" value="Glutaredoxin"/>
    <property type="match status" value="1"/>
</dbReference>
<dbReference type="InterPro" id="IPR002065">
    <property type="entry name" value="TPX"/>
</dbReference>
<comment type="catalytic activity">
    <reaction evidence="6">
        <text>a hydroperoxide + [thioredoxin]-dithiol = an alcohol + [thioredoxin]-disulfide + H2O</text>
        <dbReference type="Rhea" id="RHEA:62620"/>
        <dbReference type="Rhea" id="RHEA-COMP:10698"/>
        <dbReference type="Rhea" id="RHEA-COMP:10700"/>
        <dbReference type="ChEBI" id="CHEBI:15377"/>
        <dbReference type="ChEBI" id="CHEBI:29950"/>
        <dbReference type="ChEBI" id="CHEBI:30879"/>
        <dbReference type="ChEBI" id="CHEBI:35924"/>
        <dbReference type="ChEBI" id="CHEBI:50058"/>
        <dbReference type="EC" id="1.11.1.24"/>
    </reaction>
</comment>
<dbReference type="EMBL" id="FNAO01000006">
    <property type="protein sequence ID" value="SDE63225.1"/>
    <property type="molecule type" value="Genomic_DNA"/>
</dbReference>
<keyword evidence="2 6" id="KW-0049">Antioxidant</keyword>
<dbReference type="GO" id="GO:0008379">
    <property type="term" value="F:thioredoxin peroxidase activity"/>
    <property type="evidence" value="ECO:0007669"/>
    <property type="project" value="UniProtKB-UniRule"/>
</dbReference>
<dbReference type="PANTHER" id="PTHR43110">
    <property type="entry name" value="THIOL PEROXIDASE"/>
    <property type="match status" value="1"/>
</dbReference>
<comment type="function">
    <text evidence="6">Thiol-specific peroxidase that catalyzes the reduction of hydrogen peroxide and organic hydroperoxides to water and alcohols, respectively. Plays a role in cell protection against oxidative stress by detoxifying peroxides.</text>
</comment>
<dbReference type="EC" id="1.11.1.24" evidence="6"/>
<dbReference type="RefSeq" id="WP_091869348.1">
    <property type="nucleotide sequence ID" value="NZ_FNAO01000006.1"/>
</dbReference>
<reference evidence="8 9" key="1">
    <citation type="submission" date="2016-10" db="EMBL/GenBank/DDBJ databases">
        <authorList>
            <person name="de Groot N.N."/>
        </authorList>
    </citation>
    <scope>NUCLEOTIDE SEQUENCE [LARGE SCALE GENOMIC DNA]</scope>
    <source>
        <strain evidence="8 9">DSM 23421</strain>
    </source>
</reference>